<accession>U7UB51</accession>
<dbReference type="NCBIfam" id="NF040910">
    <property type="entry name" value="CD1375_fam"/>
    <property type="match status" value="1"/>
</dbReference>
<protein>
    <submittedName>
        <fullName evidence="1">Uncharacterized protein</fullName>
    </submittedName>
</protein>
<organism evidence="1 2">
    <name type="scientific">Megasphaera vaginalis</name>
    <name type="common">ex Srinivasan et al. 2021</name>
    <dbReference type="NCBI Taxonomy" id="1111454"/>
    <lineage>
        <taxon>Bacteria</taxon>
        <taxon>Bacillati</taxon>
        <taxon>Bacillota</taxon>
        <taxon>Negativicutes</taxon>
        <taxon>Veillonellales</taxon>
        <taxon>Veillonellaceae</taxon>
        <taxon>Megasphaera</taxon>
    </lineage>
</organism>
<comment type="caution">
    <text evidence="1">The sequence shown here is derived from an EMBL/GenBank/DDBJ whole genome shotgun (WGS) entry which is preliminary data.</text>
</comment>
<dbReference type="STRING" id="1111454.HMPREF1250_0013"/>
<evidence type="ECO:0000313" key="2">
    <source>
        <dbReference type="Proteomes" id="UP000017090"/>
    </source>
</evidence>
<reference evidence="1 2" key="1">
    <citation type="submission" date="2013-09" db="EMBL/GenBank/DDBJ databases">
        <authorList>
            <person name="Durkin A.S."/>
            <person name="Haft D.R."/>
            <person name="McCorrison J."/>
            <person name="Torralba M."/>
            <person name="Gillis M."/>
            <person name="Haft D.H."/>
            <person name="Methe B."/>
            <person name="Sutton G."/>
            <person name="Nelson K.E."/>
        </authorList>
    </citation>
    <scope>NUCLEOTIDE SEQUENCE [LARGE SCALE GENOMIC DNA]</scope>
    <source>
        <strain evidence="1 2">BV3C16-1</strain>
    </source>
</reference>
<dbReference type="EMBL" id="AWXA01000061">
    <property type="protein sequence ID" value="ERT56556.1"/>
    <property type="molecule type" value="Genomic_DNA"/>
</dbReference>
<sequence>MSAYSKLVILGKYTLDEKETDKILVPELYQAAVAEWLVAREV</sequence>
<dbReference type="InterPro" id="IPR047907">
    <property type="entry name" value="CD1375-like"/>
</dbReference>
<gene>
    <name evidence="1" type="ORF">HMPREF1250_0013</name>
</gene>
<name>U7UB51_9FIRM</name>
<evidence type="ECO:0000313" key="1">
    <source>
        <dbReference type="EMBL" id="ERT56556.1"/>
    </source>
</evidence>
<keyword evidence="2" id="KW-1185">Reference proteome</keyword>
<dbReference type="Proteomes" id="UP000017090">
    <property type="component" value="Unassembled WGS sequence"/>
</dbReference>
<dbReference type="PATRIC" id="fig|1111454.3.peg.2132"/>
<proteinExistence type="predicted"/>
<dbReference type="AlphaFoldDB" id="U7UB51"/>